<feature type="domain" description="Adenylosuccinate lyase C-terminal" evidence="13">
    <location>
        <begin position="349"/>
        <end position="429"/>
    </location>
</feature>
<dbReference type="Gene3D" id="1.10.40.30">
    <property type="entry name" value="Fumarase/aspartase (C-terminal domain)"/>
    <property type="match status" value="1"/>
</dbReference>
<dbReference type="PROSITE" id="PS00163">
    <property type="entry name" value="FUMARATE_LYASES"/>
    <property type="match status" value="1"/>
</dbReference>
<gene>
    <name evidence="14" type="ORF">HS1_001503</name>
</gene>
<organism evidence="14 15">
    <name type="scientific">Desulfofervidus auxilii</name>
    <dbReference type="NCBI Taxonomy" id="1621989"/>
    <lineage>
        <taxon>Bacteria</taxon>
        <taxon>Pseudomonadati</taxon>
        <taxon>Thermodesulfobacteriota</taxon>
        <taxon>Candidatus Desulfofervidia</taxon>
        <taxon>Candidatus Desulfofervidales</taxon>
        <taxon>Candidatus Desulfofervidaceae</taxon>
        <taxon>Candidatus Desulfofervidus</taxon>
    </lineage>
</organism>
<dbReference type="GO" id="GO:0006189">
    <property type="term" value="P:'de novo' IMP biosynthetic process"/>
    <property type="evidence" value="ECO:0007669"/>
    <property type="project" value="UniProtKB-UniPathway"/>
</dbReference>
<evidence type="ECO:0000313" key="14">
    <source>
        <dbReference type="EMBL" id="AMM41301.1"/>
    </source>
</evidence>
<dbReference type="FunFam" id="1.10.275.10:FF:000006">
    <property type="entry name" value="Adenylosuccinate lyase"/>
    <property type="match status" value="1"/>
</dbReference>
<dbReference type="InterPro" id="IPR019468">
    <property type="entry name" value="AdenyloSucc_lyase_C"/>
</dbReference>
<dbReference type="Gene3D" id="1.20.200.10">
    <property type="entry name" value="Fumarase/aspartase (Central domain)"/>
    <property type="match status" value="1"/>
</dbReference>
<proteinExistence type="inferred from homology"/>
<dbReference type="GO" id="GO:0005829">
    <property type="term" value="C:cytosol"/>
    <property type="evidence" value="ECO:0007669"/>
    <property type="project" value="TreeGrafter"/>
</dbReference>
<dbReference type="SMART" id="SM00998">
    <property type="entry name" value="ADSL_C"/>
    <property type="match status" value="1"/>
</dbReference>
<dbReference type="AlphaFoldDB" id="A0A7U4QL37"/>
<dbReference type="InterPro" id="IPR022761">
    <property type="entry name" value="Fumarate_lyase_N"/>
</dbReference>
<dbReference type="InterPro" id="IPR008948">
    <property type="entry name" value="L-Aspartase-like"/>
</dbReference>
<evidence type="ECO:0000259" key="13">
    <source>
        <dbReference type="SMART" id="SM00998"/>
    </source>
</evidence>
<keyword evidence="6 12" id="KW-0658">Purine biosynthesis</keyword>
<comment type="pathway">
    <text evidence="1 12">Purine metabolism; IMP biosynthesis via de novo pathway; 5-amino-1-(5-phospho-D-ribosyl)imidazole-4-carboxamide from 5-amino-1-(5-phospho-D-ribosyl)imidazole-4-carboxylate: step 2/2.</text>
</comment>
<dbReference type="InterPro" id="IPR000362">
    <property type="entry name" value="Fumarate_lyase_fam"/>
</dbReference>
<dbReference type="PRINTS" id="PR00145">
    <property type="entry name" value="ARGSUCLYASE"/>
</dbReference>
<keyword evidence="15" id="KW-1185">Reference proteome</keyword>
<dbReference type="FunFam" id="1.20.200.10:FF:000008">
    <property type="entry name" value="Adenylosuccinate lyase"/>
    <property type="match status" value="1"/>
</dbReference>
<evidence type="ECO:0000256" key="9">
    <source>
        <dbReference type="ARBA" id="ARBA00030717"/>
    </source>
</evidence>
<dbReference type="EC" id="4.3.2.2" evidence="4 11"/>
<reference evidence="14 15" key="1">
    <citation type="submission" date="2015-10" db="EMBL/GenBank/DDBJ databases">
        <title>Candidatus Desulfofervidus auxilii, a hydrogenotrophic sulfate-reducing bacterium involved in the thermophilic anaerobic oxidation of methane.</title>
        <authorList>
            <person name="Krukenberg V."/>
            <person name="Richter M."/>
            <person name="Wegener G."/>
        </authorList>
    </citation>
    <scope>NUCLEOTIDE SEQUENCE [LARGE SCALE GENOMIC DNA]</scope>
    <source>
        <strain evidence="14 15">HS1</strain>
    </source>
</reference>
<dbReference type="SUPFAM" id="SSF48557">
    <property type="entry name" value="L-aspartase-like"/>
    <property type="match status" value="1"/>
</dbReference>
<evidence type="ECO:0000256" key="6">
    <source>
        <dbReference type="ARBA" id="ARBA00022755"/>
    </source>
</evidence>
<dbReference type="UniPathway" id="UPA00074">
    <property type="reaction ID" value="UER00132"/>
</dbReference>
<evidence type="ECO:0000256" key="8">
    <source>
        <dbReference type="ARBA" id="ARBA00024477"/>
    </source>
</evidence>
<evidence type="ECO:0000256" key="11">
    <source>
        <dbReference type="NCBIfam" id="TIGR00928"/>
    </source>
</evidence>
<dbReference type="Gene3D" id="1.10.275.10">
    <property type="entry name" value="Fumarase/aspartase (N-terminal domain)"/>
    <property type="match status" value="1"/>
</dbReference>
<dbReference type="FunFam" id="1.10.40.30:FF:000007">
    <property type="entry name" value="Adenylosuccinate lyase"/>
    <property type="match status" value="1"/>
</dbReference>
<evidence type="ECO:0000313" key="15">
    <source>
        <dbReference type="Proteomes" id="UP000070560"/>
    </source>
</evidence>
<dbReference type="InterPro" id="IPR020557">
    <property type="entry name" value="Fumarate_lyase_CS"/>
</dbReference>
<comment type="similarity">
    <text evidence="3 12">Belongs to the lyase 1 family. Adenylosuccinate lyase subfamily.</text>
</comment>
<protein>
    <recommendedName>
        <fullName evidence="5 11">Adenylosuccinate lyase</fullName>
        <shortName evidence="12">ASL</shortName>
        <ecNumber evidence="4 11">4.3.2.2</ecNumber>
    </recommendedName>
    <alternativeName>
        <fullName evidence="9 12">Adenylosuccinase</fullName>
    </alternativeName>
</protein>
<accession>A0A7U4QL37</accession>
<evidence type="ECO:0000256" key="2">
    <source>
        <dbReference type="ARBA" id="ARBA00004734"/>
    </source>
</evidence>
<evidence type="ECO:0000256" key="4">
    <source>
        <dbReference type="ARBA" id="ARBA00012339"/>
    </source>
</evidence>
<sequence length="429" mass="49335">MISRYTRPEMAKLWSLKNKYQKWLEIEILVCEAWAEKGVIPKEALAKIKEKASFSVERIAEIETQVKHDVIAFISNVEENIGPEGRYLHLGLTSSDILDTANAVLLKEAMEIILEDVEEVMSILREQAFTYKDTPMIGRSHGVHAEPITFGLKLVLWYEEMRRNKKRLQQAKEDISYGKISGAVGTFAHLEPEIEEYVCPKLGLKPAPITNQIIQRDRYAHYFTALAILAGTIEKIALEIRHLQRTEVLEVEEPFTKGQKGSSAMPHKRNPIQCENLCGLARLVRTNAIAALENIALWHERDISHSSVERVIMPDSTILSDFMLHRLKKILANMEVYPERMLKNIYLTKGLIFSQGLLLALVKKGLPRQKAYEMIQDCAMRVWQGEQDLKTQVLSHKEIKVYLTPAEIEKIFDLKYCLRHIDKIFARIF</sequence>
<dbReference type="Pfam" id="PF00206">
    <property type="entry name" value="Lyase_1"/>
    <property type="match status" value="1"/>
</dbReference>
<evidence type="ECO:0000256" key="3">
    <source>
        <dbReference type="ARBA" id="ARBA00008273"/>
    </source>
</evidence>
<dbReference type="CDD" id="cd01360">
    <property type="entry name" value="Adenylsuccinate_lyase_1"/>
    <property type="match status" value="1"/>
</dbReference>
<dbReference type="NCBIfam" id="TIGR00928">
    <property type="entry name" value="purB"/>
    <property type="match status" value="1"/>
</dbReference>
<dbReference type="PANTHER" id="PTHR43172">
    <property type="entry name" value="ADENYLOSUCCINATE LYASE"/>
    <property type="match status" value="1"/>
</dbReference>
<dbReference type="Proteomes" id="UP000070560">
    <property type="component" value="Chromosome"/>
</dbReference>
<dbReference type="EMBL" id="CP013015">
    <property type="protein sequence ID" value="AMM41301.1"/>
    <property type="molecule type" value="Genomic_DNA"/>
</dbReference>
<dbReference type="OrthoDB" id="9768878at2"/>
<dbReference type="PRINTS" id="PR00149">
    <property type="entry name" value="FUMRATELYASE"/>
</dbReference>
<dbReference type="UniPathway" id="UPA00075">
    <property type="reaction ID" value="UER00336"/>
</dbReference>
<dbReference type="KEGG" id="daw:HS1_001503"/>
<dbReference type="GO" id="GO:0044208">
    <property type="term" value="P:'de novo' AMP biosynthetic process"/>
    <property type="evidence" value="ECO:0007669"/>
    <property type="project" value="UniProtKB-UniPathway"/>
</dbReference>
<evidence type="ECO:0000256" key="5">
    <source>
        <dbReference type="ARBA" id="ARBA00017058"/>
    </source>
</evidence>
<comment type="pathway">
    <text evidence="2 12">Purine metabolism; AMP biosynthesis via de novo pathway; AMP from IMP: step 2/2.</text>
</comment>
<dbReference type="Pfam" id="PF10397">
    <property type="entry name" value="ADSL_C"/>
    <property type="match status" value="1"/>
</dbReference>
<name>A0A7U4QL37_DESA2</name>
<evidence type="ECO:0000256" key="12">
    <source>
        <dbReference type="RuleBase" id="RU361172"/>
    </source>
</evidence>
<evidence type="ECO:0000256" key="10">
    <source>
        <dbReference type="ARBA" id="ARBA00049115"/>
    </source>
</evidence>
<comment type="catalytic activity">
    <reaction evidence="10">
        <text>N(6)-(1,2-dicarboxyethyl)-AMP = fumarate + AMP</text>
        <dbReference type="Rhea" id="RHEA:16853"/>
        <dbReference type="ChEBI" id="CHEBI:29806"/>
        <dbReference type="ChEBI" id="CHEBI:57567"/>
        <dbReference type="ChEBI" id="CHEBI:456215"/>
        <dbReference type="EC" id="4.3.2.2"/>
    </reaction>
    <physiologicalReaction direction="left-to-right" evidence="10">
        <dbReference type="Rhea" id="RHEA:16854"/>
    </physiologicalReaction>
</comment>
<evidence type="ECO:0000256" key="7">
    <source>
        <dbReference type="ARBA" id="ARBA00023239"/>
    </source>
</evidence>
<comment type="catalytic activity">
    <reaction evidence="8">
        <text>(2S)-2-[5-amino-1-(5-phospho-beta-D-ribosyl)imidazole-4-carboxamido]succinate = 5-amino-1-(5-phospho-beta-D-ribosyl)imidazole-4-carboxamide + fumarate</text>
        <dbReference type="Rhea" id="RHEA:23920"/>
        <dbReference type="ChEBI" id="CHEBI:29806"/>
        <dbReference type="ChEBI" id="CHEBI:58443"/>
        <dbReference type="ChEBI" id="CHEBI:58475"/>
        <dbReference type="EC" id="4.3.2.2"/>
    </reaction>
    <physiologicalReaction direction="left-to-right" evidence="8">
        <dbReference type="Rhea" id="RHEA:23921"/>
    </physiologicalReaction>
</comment>
<dbReference type="InterPro" id="IPR004769">
    <property type="entry name" value="Pur_lyase"/>
</dbReference>
<dbReference type="PANTHER" id="PTHR43172:SF1">
    <property type="entry name" value="ADENYLOSUCCINATE LYASE"/>
    <property type="match status" value="1"/>
</dbReference>
<evidence type="ECO:0000256" key="1">
    <source>
        <dbReference type="ARBA" id="ARBA00004706"/>
    </source>
</evidence>
<dbReference type="InterPro" id="IPR024083">
    <property type="entry name" value="Fumarase/histidase_N"/>
</dbReference>
<keyword evidence="7 12" id="KW-0456">Lyase</keyword>
<dbReference type="GO" id="GO:0004018">
    <property type="term" value="F:N6-(1,2-dicarboxyethyl)AMP AMP-lyase (fumarate-forming) activity"/>
    <property type="evidence" value="ECO:0007669"/>
    <property type="project" value="UniProtKB-UniRule"/>
</dbReference>
<dbReference type="RefSeq" id="WP_066063147.1">
    <property type="nucleotide sequence ID" value="NZ_CP013015.1"/>
</dbReference>
<dbReference type="GO" id="GO:0070626">
    <property type="term" value="F:(S)-2-(5-amino-1-(5-phospho-D-ribosyl)imidazole-4-carboxamido) succinate lyase (fumarate-forming) activity"/>
    <property type="evidence" value="ECO:0007669"/>
    <property type="project" value="TreeGrafter"/>
</dbReference>